<accession>A0A449BM65</accession>
<dbReference type="EMBL" id="LR215057">
    <property type="protein sequence ID" value="VEV54540.1"/>
    <property type="molecule type" value="Genomic_DNA"/>
</dbReference>
<organism evidence="2 3">
    <name type="scientific">Plasmodium vinckei vinckei</name>
    <dbReference type="NCBI Taxonomy" id="54757"/>
    <lineage>
        <taxon>Eukaryota</taxon>
        <taxon>Sar</taxon>
        <taxon>Alveolata</taxon>
        <taxon>Apicomplexa</taxon>
        <taxon>Aconoidasida</taxon>
        <taxon>Haemosporida</taxon>
        <taxon>Plasmodiidae</taxon>
        <taxon>Plasmodium</taxon>
        <taxon>Plasmodium (Vinckeia)</taxon>
    </lineage>
</organism>
<dbReference type="RefSeq" id="XP_037490025.1">
    <property type="nucleotide sequence ID" value="XM_037634217.1"/>
</dbReference>
<dbReference type="AlphaFoldDB" id="A0A449BM65"/>
<keyword evidence="1" id="KW-0732">Signal</keyword>
<dbReference type="KEGG" id="pvv:PVVCY_0101500"/>
<evidence type="ECO:0000313" key="2">
    <source>
        <dbReference type="EMBL" id="VEV54540.1"/>
    </source>
</evidence>
<name>A0A449BM65_PLAVN</name>
<evidence type="ECO:0000256" key="1">
    <source>
        <dbReference type="SAM" id="SignalP"/>
    </source>
</evidence>
<sequence>MNKIYIKVALALLGIAGYMQNVAFASETAEQICNKYSLINHGPLAIYEQYKDEACINPYEALEVMKYAVNSRDILAKLSEVDVHDYSTYSTENGHIIYNKKIGNMDIGRLDFTIPSASKYEDVYRHYWDFKYDKTPDKKIINEKVARLYCKNLAVFEKHNPDSNYTPLKKVYTIGSRTYKEDFIVLTFPSRILNFDGEINKETELEEVYRNQKLFELDIDPEEALNKYGDNIVGFVIKSDKDNDQVRVTYINAIYDNGNSTEFADNKRQRAHEYTKILKLAQRIIANDFDYPPREPAQAI</sequence>
<dbReference type="GeneID" id="19963104"/>
<feature type="signal peptide" evidence="1">
    <location>
        <begin position="1"/>
        <end position="25"/>
    </location>
</feature>
<proteinExistence type="predicted"/>
<protein>
    <submittedName>
        <fullName evidence="2">Fam-a protein</fullName>
    </submittedName>
</protein>
<dbReference type="Proteomes" id="UP000290582">
    <property type="component" value="Chromosome PVVCY_01"/>
</dbReference>
<evidence type="ECO:0000313" key="3">
    <source>
        <dbReference type="Proteomes" id="UP000290582"/>
    </source>
</evidence>
<gene>
    <name evidence="2" type="ORF">PVVCY_0101500</name>
</gene>
<dbReference type="VEuPathDB" id="PlasmoDB:PVVCY_0101500"/>
<dbReference type="OrthoDB" id="370993at2759"/>
<reference evidence="2 3" key="1">
    <citation type="submission" date="2019-01" db="EMBL/GenBank/DDBJ databases">
        <authorList>
            <person name="Ramaprasad A."/>
        </authorList>
    </citation>
    <scope>NUCLEOTIDE SEQUENCE [LARGE SCALE GENOMIC DNA]</scope>
</reference>
<feature type="chain" id="PRO_5019246061" evidence="1">
    <location>
        <begin position="26"/>
        <end position="300"/>
    </location>
</feature>